<evidence type="ECO:0000313" key="3">
    <source>
        <dbReference type="Proteomes" id="UP001165586"/>
    </source>
</evidence>
<evidence type="ECO:0000313" key="2">
    <source>
        <dbReference type="EMBL" id="MCS5734991.1"/>
    </source>
</evidence>
<dbReference type="RefSeq" id="WP_259539900.1">
    <property type="nucleotide sequence ID" value="NZ_JANLCJ010000005.1"/>
</dbReference>
<name>A0ABT2H4Z3_9MICO</name>
<dbReference type="EMBL" id="JANLCJ010000005">
    <property type="protein sequence ID" value="MCS5734991.1"/>
    <property type="molecule type" value="Genomic_DNA"/>
</dbReference>
<feature type="transmembrane region" description="Helical" evidence="1">
    <location>
        <begin position="97"/>
        <end position="117"/>
    </location>
</feature>
<proteinExistence type="predicted"/>
<dbReference type="Proteomes" id="UP001165586">
    <property type="component" value="Unassembled WGS sequence"/>
</dbReference>
<feature type="transmembrane region" description="Helical" evidence="1">
    <location>
        <begin position="21"/>
        <end position="38"/>
    </location>
</feature>
<organism evidence="2 3">
    <name type="scientific">Herbiconiux daphne</name>
    <dbReference type="NCBI Taxonomy" id="2970914"/>
    <lineage>
        <taxon>Bacteria</taxon>
        <taxon>Bacillati</taxon>
        <taxon>Actinomycetota</taxon>
        <taxon>Actinomycetes</taxon>
        <taxon>Micrococcales</taxon>
        <taxon>Microbacteriaceae</taxon>
        <taxon>Herbiconiux</taxon>
    </lineage>
</organism>
<feature type="transmembrane region" description="Helical" evidence="1">
    <location>
        <begin position="74"/>
        <end position="91"/>
    </location>
</feature>
<comment type="caution">
    <text evidence="2">The sequence shown here is derived from an EMBL/GenBank/DDBJ whole genome shotgun (WGS) entry which is preliminary data.</text>
</comment>
<keyword evidence="1" id="KW-1133">Transmembrane helix</keyword>
<reference evidence="2" key="1">
    <citation type="submission" date="2022-08" db="EMBL/GenBank/DDBJ databases">
        <authorList>
            <person name="Deng Y."/>
            <person name="Han X.-F."/>
            <person name="Zhang Y.-Q."/>
        </authorList>
    </citation>
    <scope>NUCLEOTIDE SEQUENCE</scope>
    <source>
        <strain evidence="2">CPCC 203386</strain>
    </source>
</reference>
<keyword evidence="1" id="KW-0472">Membrane</keyword>
<keyword evidence="1" id="KW-0812">Transmembrane</keyword>
<keyword evidence="3" id="KW-1185">Reference proteome</keyword>
<protein>
    <submittedName>
        <fullName evidence="2">Uncharacterized protein</fullName>
    </submittedName>
</protein>
<sequence length="125" mass="13826">MTVVLPESPGKELAKPLKGGVFVLFWLVALALWIIAPHMTDPRWGAFLIDSGIVFASVGFAAQSITWLRPFRNTLAFGFLALGLFALGDFLEITALVYFLRMFVPFVALLSPLYATVGKVKVWYS</sequence>
<evidence type="ECO:0000256" key="1">
    <source>
        <dbReference type="SAM" id="Phobius"/>
    </source>
</evidence>
<gene>
    <name evidence="2" type="ORF">N1032_14695</name>
</gene>
<accession>A0ABT2H4Z3</accession>
<feature type="transmembrane region" description="Helical" evidence="1">
    <location>
        <begin position="44"/>
        <end position="62"/>
    </location>
</feature>